<feature type="signal peptide" evidence="2">
    <location>
        <begin position="1"/>
        <end position="22"/>
    </location>
</feature>
<dbReference type="Proteomes" id="UP000092730">
    <property type="component" value="Chromosome 4"/>
</dbReference>
<dbReference type="KEGG" id="kbi:30209860"/>
<feature type="compositionally biased region" description="Polar residues" evidence="1">
    <location>
        <begin position="318"/>
        <end position="339"/>
    </location>
</feature>
<feature type="compositionally biased region" description="Low complexity" evidence="1">
    <location>
        <begin position="72"/>
        <end position="95"/>
    </location>
</feature>
<accession>A0AAJ8KBK1</accession>
<dbReference type="EMBL" id="CP144544">
    <property type="protein sequence ID" value="WVW84303.1"/>
    <property type="molecule type" value="Genomic_DNA"/>
</dbReference>
<sequence>MLSTSKLTLLLPLLCTLSLSNALPRMEEPILNDPDAIVTLKTVQKVAISTGADGSTATVFDTTTADAEEATSAESGMSTSTTSNTTAESASTTVGSATASSVSSASESAPTDPPTSILSVATIETDSVDSTTSSDIPDTINTETVKSTSTDSATTSATSAARETSATISSTSANESTSTIVTSASVSTDVTVTQSPGVTNSTNKTTSDLVAAQTAIPSGEQALTANSTTTAGSDSVGKVTTENDSCTRGARQCRDNVMFLCNYITPPPDLSVVNSSLPALVFLLLSFTAIASPIADGQDTNAYKLDRGLPLKKPRTPFNPSKTAVKRQQPSGASQTGNFAVTYDDDPLRKRDGPMYLVFASDLGSLEVTTYNTSTSTWTNLYNAMLGTGTSGYDVTIISLSSDFTGYSTYKQSASGAISYDYKAADSAFDYSLQMWVGEFGDFPAVAGAYPIDDLELAGIYNSRPITITFIRESDSSKAGYFKVPGTGAYSGGTVQYYDSTAQTWKGLATLKIDAGASGYDMTYLALTTPSTLYKQSASGVLSYLWLAPTSPDTFTPSMFVGNHGGYPMVAGAYASSGLTTFGVTDVQPITITFTQFEG</sequence>
<dbReference type="GeneID" id="30209860"/>
<reference evidence="3" key="2">
    <citation type="submission" date="2024-02" db="EMBL/GenBank/DDBJ databases">
        <title>Comparative genomics of Cryptococcus and Kwoniella reveals pathogenesis evolution and contrasting modes of karyotype evolution via chromosome fusion or intercentromeric recombination.</title>
        <authorList>
            <person name="Coelho M.A."/>
            <person name="David-Palma M."/>
            <person name="Shea T."/>
            <person name="Bowers K."/>
            <person name="McGinley-Smith S."/>
            <person name="Mohammad A.W."/>
            <person name="Gnirke A."/>
            <person name="Yurkov A.M."/>
            <person name="Nowrousian M."/>
            <person name="Sun S."/>
            <person name="Cuomo C.A."/>
            <person name="Heitman J."/>
        </authorList>
    </citation>
    <scope>NUCLEOTIDE SEQUENCE</scope>
    <source>
        <strain evidence="3">CBS 10118</strain>
    </source>
</reference>
<keyword evidence="4" id="KW-1185">Reference proteome</keyword>
<feature type="region of interest" description="Disordered" evidence="1">
    <location>
        <begin position="127"/>
        <end position="180"/>
    </location>
</feature>
<feature type="region of interest" description="Disordered" evidence="1">
    <location>
        <begin position="66"/>
        <end position="95"/>
    </location>
</feature>
<name>A0AAJ8KBK1_9TREE</name>
<proteinExistence type="predicted"/>
<evidence type="ECO:0000256" key="1">
    <source>
        <dbReference type="SAM" id="MobiDB-lite"/>
    </source>
</evidence>
<reference evidence="3" key="1">
    <citation type="submission" date="2013-07" db="EMBL/GenBank/DDBJ databases">
        <authorList>
            <consortium name="The Broad Institute Genome Sequencing Platform"/>
            <person name="Cuomo C."/>
            <person name="Litvintseva A."/>
            <person name="Chen Y."/>
            <person name="Heitman J."/>
            <person name="Sun S."/>
            <person name="Springer D."/>
            <person name="Dromer F."/>
            <person name="Young S.K."/>
            <person name="Zeng Q."/>
            <person name="Gargeya S."/>
            <person name="Fitzgerald M."/>
            <person name="Abouelleil A."/>
            <person name="Alvarado L."/>
            <person name="Berlin A.M."/>
            <person name="Chapman S.B."/>
            <person name="Dewar J."/>
            <person name="Goldberg J."/>
            <person name="Griggs A."/>
            <person name="Gujja S."/>
            <person name="Hansen M."/>
            <person name="Howarth C."/>
            <person name="Imamovic A."/>
            <person name="Larimer J."/>
            <person name="McCowan C."/>
            <person name="Murphy C."/>
            <person name="Pearson M."/>
            <person name="Priest M."/>
            <person name="Roberts A."/>
            <person name="Saif S."/>
            <person name="Shea T."/>
            <person name="Sykes S."/>
            <person name="Wortman J."/>
            <person name="Nusbaum C."/>
            <person name="Birren B."/>
        </authorList>
    </citation>
    <scope>NUCLEOTIDE SEQUENCE</scope>
    <source>
        <strain evidence="3">CBS 10118</strain>
    </source>
</reference>
<feature type="chain" id="PRO_5042560403" evidence="2">
    <location>
        <begin position="23"/>
        <end position="599"/>
    </location>
</feature>
<evidence type="ECO:0000256" key="2">
    <source>
        <dbReference type="SAM" id="SignalP"/>
    </source>
</evidence>
<organism evidence="3 4">
    <name type="scientific">Kwoniella bestiolae CBS 10118</name>
    <dbReference type="NCBI Taxonomy" id="1296100"/>
    <lineage>
        <taxon>Eukaryota</taxon>
        <taxon>Fungi</taxon>
        <taxon>Dikarya</taxon>
        <taxon>Basidiomycota</taxon>
        <taxon>Agaricomycotina</taxon>
        <taxon>Tremellomycetes</taxon>
        <taxon>Tremellales</taxon>
        <taxon>Cryptococcaceae</taxon>
        <taxon>Kwoniella</taxon>
    </lineage>
</organism>
<evidence type="ECO:0000313" key="3">
    <source>
        <dbReference type="EMBL" id="WVW84303.1"/>
    </source>
</evidence>
<protein>
    <submittedName>
        <fullName evidence="3">Uncharacterized protein</fullName>
    </submittedName>
</protein>
<dbReference type="RefSeq" id="XP_065726325.1">
    <property type="nucleotide sequence ID" value="XM_065870253.1"/>
</dbReference>
<dbReference type="AlphaFoldDB" id="A0AAJ8KBK1"/>
<feature type="region of interest" description="Disordered" evidence="1">
    <location>
        <begin position="308"/>
        <end position="339"/>
    </location>
</feature>
<evidence type="ECO:0000313" key="4">
    <source>
        <dbReference type="Proteomes" id="UP000092730"/>
    </source>
</evidence>
<keyword evidence="2" id="KW-0732">Signal</keyword>
<gene>
    <name evidence="3" type="ORF">I302_106337</name>
</gene>